<accession>A0A9N9GYY9</accession>
<protein>
    <submittedName>
        <fullName evidence="1">6956_t:CDS:1</fullName>
    </submittedName>
</protein>
<sequence>WKSVQNGNKKEQDKRRRLRRKKIVRITKTIKEVFQCEQEKLTKEFHEWKRRRIEELQKE</sequence>
<name>A0A9N9GYY9_9GLOM</name>
<keyword evidence="2" id="KW-1185">Reference proteome</keyword>
<feature type="non-terminal residue" evidence="1">
    <location>
        <position position="1"/>
    </location>
</feature>
<dbReference type="AlphaFoldDB" id="A0A9N9GYY9"/>
<dbReference type="EMBL" id="CAJVPJ010003752">
    <property type="protein sequence ID" value="CAG8644501.1"/>
    <property type="molecule type" value="Genomic_DNA"/>
</dbReference>
<reference evidence="1" key="1">
    <citation type="submission" date="2021-06" db="EMBL/GenBank/DDBJ databases">
        <authorList>
            <person name="Kallberg Y."/>
            <person name="Tangrot J."/>
            <person name="Rosling A."/>
        </authorList>
    </citation>
    <scope>NUCLEOTIDE SEQUENCE</scope>
    <source>
        <strain evidence="1">IA702</strain>
    </source>
</reference>
<evidence type="ECO:0000313" key="2">
    <source>
        <dbReference type="Proteomes" id="UP000789572"/>
    </source>
</evidence>
<comment type="caution">
    <text evidence="1">The sequence shown here is derived from an EMBL/GenBank/DDBJ whole genome shotgun (WGS) entry which is preliminary data.</text>
</comment>
<organism evidence="1 2">
    <name type="scientific">Paraglomus occultum</name>
    <dbReference type="NCBI Taxonomy" id="144539"/>
    <lineage>
        <taxon>Eukaryota</taxon>
        <taxon>Fungi</taxon>
        <taxon>Fungi incertae sedis</taxon>
        <taxon>Mucoromycota</taxon>
        <taxon>Glomeromycotina</taxon>
        <taxon>Glomeromycetes</taxon>
        <taxon>Paraglomerales</taxon>
        <taxon>Paraglomeraceae</taxon>
        <taxon>Paraglomus</taxon>
    </lineage>
</organism>
<proteinExistence type="predicted"/>
<gene>
    <name evidence="1" type="ORF">POCULU_LOCUS9605</name>
</gene>
<evidence type="ECO:0000313" key="1">
    <source>
        <dbReference type="EMBL" id="CAG8644501.1"/>
    </source>
</evidence>
<dbReference type="Proteomes" id="UP000789572">
    <property type="component" value="Unassembled WGS sequence"/>
</dbReference>